<keyword evidence="2" id="KW-0813">Transport</keyword>
<dbReference type="EMBL" id="UESZ01000001">
    <property type="protein sequence ID" value="SSA33848.1"/>
    <property type="molecule type" value="Genomic_DNA"/>
</dbReference>
<protein>
    <submittedName>
        <fullName evidence="8">Predicted arabinose efflux permease, MFS family</fullName>
    </submittedName>
</protein>
<sequence>MPARVPITESNRSGTSTHQDISARHAMGLAALLGLFTGIQGADPGIASTALLTSSRALHMDPATQALASSISTLMLAATVISTGLLADRLGRKRVLLGALLLAALGDAVAAAAMNPAMFLIGRAIAGIALGAVFGSSFAYLRTVTPEGKLGAAMGVFSGAGGVVPVLSGYVGGYLIAVNWRLAFLIIPVLSVLAFVAALVFLPTVPKISGGPLDVMGQATLALGIVAMLYGFSHAPAGASSPLTWGPLLGGILLLVGFLVRGHRIAHSFFPMSLLRNPGFLAAVCIGFGFNLFQGVGVLQVGNLWQFVDGWSTFTVALAFVPMTLLSIAASVLLGGLSFERSTLIAGIASVASCLAFAAVLVSRNYLAILPALLLMGIGFAGLVPYGSLILKIAPPESFGVVTSSRTTIGQFGYSVGLAGGMVLLDAITGNRVTHDLVKQGVTPPDLGEALTAVHKYTQFGSTPAGQNGQALVTVAHDAYRSAFVVTMTVTALVIAALTAMALVAHRRWVAARVATASS</sequence>
<feature type="transmembrane region" description="Helical" evidence="6">
    <location>
        <begin position="280"/>
        <end position="302"/>
    </location>
</feature>
<feature type="transmembrane region" description="Helical" evidence="6">
    <location>
        <begin position="120"/>
        <end position="141"/>
    </location>
</feature>
<evidence type="ECO:0000259" key="7">
    <source>
        <dbReference type="PROSITE" id="PS50850"/>
    </source>
</evidence>
<dbReference type="OrthoDB" id="4571944at2"/>
<dbReference type="PROSITE" id="PS00216">
    <property type="entry name" value="SUGAR_TRANSPORT_1"/>
    <property type="match status" value="1"/>
</dbReference>
<dbReference type="PANTHER" id="PTHR42718">
    <property type="entry name" value="MAJOR FACILITATOR SUPERFAMILY MULTIDRUG TRANSPORTER MFSC"/>
    <property type="match status" value="1"/>
</dbReference>
<keyword evidence="5 6" id="KW-0472">Membrane</keyword>
<dbReference type="PANTHER" id="PTHR42718:SF9">
    <property type="entry name" value="MAJOR FACILITATOR SUPERFAMILY MULTIDRUG TRANSPORTER MFSC"/>
    <property type="match status" value="1"/>
</dbReference>
<evidence type="ECO:0000313" key="8">
    <source>
        <dbReference type="EMBL" id="SSA33848.1"/>
    </source>
</evidence>
<evidence type="ECO:0000256" key="3">
    <source>
        <dbReference type="ARBA" id="ARBA00022692"/>
    </source>
</evidence>
<feature type="transmembrane region" description="Helical" evidence="6">
    <location>
        <begin position="344"/>
        <end position="362"/>
    </location>
</feature>
<evidence type="ECO:0000256" key="1">
    <source>
        <dbReference type="ARBA" id="ARBA00004651"/>
    </source>
</evidence>
<feature type="transmembrane region" description="Helical" evidence="6">
    <location>
        <begin position="65"/>
        <end position="87"/>
    </location>
</feature>
<evidence type="ECO:0000256" key="4">
    <source>
        <dbReference type="ARBA" id="ARBA00022989"/>
    </source>
</evidence>
<feature type="transmembrane region" description="Helical" evidence="6">
    <location>
        <begin position="412"/>
        <end position="429"/>
    </location>
</feature>
<dbReference type="GO" id="GO:0022857">
    <property type="term" value="F:transmembrane transporter activity"/>
    <property type="evidence" value="ECO:0007669"/>
    <property type="project" value="InterPro"/>
</dbReference>
<organism evidence="8 9">
    <name type="scientific">Branchiibius hedensis</name>
    <dbReference type="NCBI Taxonomy" id="672460"/>
    <lineage>
        <taxon>Bacteria</taxon>
        <taxon>Bacillati</taxon>
        <taxon>Actinomycetota</taxon>
        <taxon>Actinomycetes</taxon>
        <taxon>Micrococcales</taxon>
        <taxon>Dermacoccaceae</taxon>
        <taxon>Branchiibius</taxon>
    </lineage>
</organism>
<feature type="transmembrane region" description="Helical" evidence="6">
    <location>
        <begin position="244"/>
        <end position="260"/>
    </location>
</feature>
<name>A0A2Y8ZR82_9MICO</name>
<dbReference type="PROSITE" id="PS50850">
    <property type="entry name" value="MFS"/>
    <property type="match status" value="1"/>
</dbReference>
<dbReference type="AlphaFoldDB" id="A0A2Y8ZR82"/>
<accession>A0A2Y8ZR82</accession>
<keyword evidence="9" id="KW-1185">Reference proteome</keyword>
<dbReference type="GO" id="GO:0005886">
    <property type="term" value="C:plasma membrane"/>
    <property type="evidence" value="ECO:0007669"/>
    <property type="project" value="UniProtKB-SubCell"/>
</dbReference>
<feature type="transmembrane region" description="Helical" evidence="6">
    <location>
        <begin position="153"/>
        <end position="176"/>
    </location>
</feature>
<feature type="transmembrane region" description="Helical" evidence="6">
    <location>
        <begin position="314"/>
        <end position="337"/>
    </location>
</feature>
<feature type="transmembrane region" description="Helical" evidence="6">
    <location>
        <begin position="94"/>
        <end position="114"/>
    </location>
</feature>
<dbReference type="InterPro" id="IPR036259">
    <property type="entry name" value="MFS_trans_sf"/>
</dbReference>
<keyword evidence="4 6" id="KW-1133">Transmembrane helix</keyword>
<dbReference type="SUPFAM" id="SSF103473">
    <property type="entry name" value="MFS general substrate transporter"/>
    <property type="match status" value="1"/>
</dbReference>
<dbReference type="Gene3D" id="1.20.1250.20">
    <property type="entry name" value="MFS general substrate transporter like domains"/>
    <property type="match status" value="1"/>
</dbReference>
<feature type="domain" description="Major facilitator superfamily (MFS) profile" evidence="7">
    <location>
        <begin position="29"/>
        <end position="508"/>
    </location>
</feature>
<evidence type="ECO:0000313" key="9">
    <source>
        <dbReference type="Proteomes" id="UP000250028"/>
    </source>
</evidence>
<dbReference type="InterPro" id="IPR005829">
    <property type="entry name" value="Sugar_transporter_CS"/>
</dbReference>
<feature type="transmembrane region" description="Helical" evidence="6">
    <location>
        <begin position="368"/>
        <end position="391"/>
    </location>
</feature>
<dbReference type="RefSeq" id="WP_109684488.1">
    <property type="nucleotide sequence ID" value="NZ_QGDN01000001.1"/>
</dbReference>
<keyword evidence="3 6" id="KW-0812">Transmembrane</keyword>
<feature type="transmembrane region" description="Helical" evidence="6">
    <location>
        <begin position="182"/>
        <end position="203"/>
    </location>
</feature>
<dbReference type="InterPro" id="IPR020846">
    <property type="entry name" value="MFS_dom"/>
</dbReference>
<gene>
    <name evidence="8" type="ORF">SAMN04489750_1145</name>
</gene>
<feature type="transmembrane region" description="Helical" evidence="6">
    <location>
        <begin position="483"/>
        <end position="505"/>
    </location>
</feature>
<evidence type="ECO:0000256" key="6">
    <source>
        <dbReference type="SAM" id="Phobius"/>
    </source>
</evidence>
<feature type="transmembrane region" description="Helical" evidence="6">
    <location>
        <begin position="215"/>
        <end position="232"/>
    </location>
</feature>
<comment type="subcellular location">
    <subcellularLocation>
        <location evidence="1">Cell membrane</location>
        <topology evidence="1">Multi-pass membrane protein</topology>
    </subcellularLocation>
</comment>
<evidence type="ECO:0000256" key="2">
    <source>
        <dbReference type="ARBA" id="ARBA00022448"/>
    </source>
</evidence>
<proteinExistence type="predicted"/>
<dbReference type="Pfam" id="PF07690">
    <property type="entry name" value="MFS_1"/>
    <property type="match status" value="1"/>
</dbReference>
<dbReference type="Proteomes" id="UP000250028">
    <property type="component" value="Unassembled WGS sequence"/>
</dbReference>
<evidence type="ECO:0000256" key="5">
    <source>
        <dbReference type="ARBA" id="ARBA00023136"/>
    </source>
</evidence>
<reference evidence="9" key="1">
    <citation type="submission" date="2016-10" db="EMBL/GenBank/DDBJ databases">
        <authorList>
            <person name="Varghese N."/>
            <person name="Submissions S."/>
        </authorList>
    </citation>
    <scope>NUCLEOTIDE SEQUENCE [LARGE SCALE GENOMIC DNA]</scope>
    <source>
        <strain evidence="9">DSM 22951</strain>
    </source>
</reference>
<dbReference type="InterPro" id="IPR011701">
    <property type="entry name" value="MFS"/>
</dbReference>